<keyword evidence="5" id="KW-0997">Cell inner membrane</keyword>
<dbReference type="InterPro" id="IPR045584">
    <property type="entry name" value="Pilin-like"/>
</dbReference>
<keyword evidence="7 10" id="KW-1133">Transmembrane helix</keyword>
<evidence type="ECO:0000256" key="5">
    <source>
        <dbReference type="ARBA" id="ARBA00022519"/>
    </source>
</evidence>
<dbReference type="Gene3D" id="3.55.40.10">
    <property type="entry name" value="minor pseudopilin epsh domain"/>
    <property type="match status" value="1"/>
</dbReference>
<keyword evidence="6 10" id="KW-0812">Transmembrane</keyword>
<dbReference type="RefSeq" id="WP_309200952.1">
    <property type="nucleotide sequence ID" value="NZ_CP133548.1"/>
</dbReference>
<evidence type="ECO:0000256" key="3">
    <source>
        <dbReference type="ARBA" id="ARBA00022475"/>
    </source>
</evidence>
<dbReference type="InterPro" id="IPR012902">
    <property type="entry name" value="N_methyl_site"/>
</dbReference>
<evidence type="ECO:0000256" key="8">
    <source>
        <dbReference type="ARBA" id="ARBA00023136"/>
    </source>
</evidence>
<dbReference type="KEGG" id="plei:Q9312_11285"/>
<dbReference type="GO" id="GO:0015627">
    <property type="term" value="C:type II protein secretion system complex"/>
    <property type="evidence" value="ECO:0007669"/>
    <property type="project" value="InterPro"/>
</dbReference>
<feature type="transmembrane region" description="Helical" evidence="10">
    <location>
        <begin position="21"/>
        <end position="42"/>
    </location>
</feature>
<evidence type="ECO:0000256" key="9">
    <source>
        <dbReference type="ARBA" id="ARBA00030775"/>
    </source>
</evidence>
<evidence type="ECO:0000256" key="10">
    <source>
        <dbReference type="SAM" id="Phobius"/>
    </source>
</evidence>
<proteinExistence type="predicted"/>
<keyword evidence="12" id="KW-1185">Reference proteome</keyword>
<evidence type="ECO:0000256" key="7">
    <source>
        <dbReference type="ARBA" id="ARBA00022989"/>
    </source>
</evidence>
<dbReference type="Proteomes" id="UP001239782">
    <property type="component" value="Chromosome"/>
</dbReference>
<keyword evidence="3" id="KW-1003">Cell membrane</keyword>
<dbReference type="PRINTS" id="PR00885">
    <property type="entry name" value="BCTERIALGSPH"/>
</dbReference>
<evidence type="ECO:0000313" key="12">
    <source>
        <dbReference type="Proteomes" id="UP001239782"/>
    </source>
</evidence>
<evidence type="ECO:0000256" key="2">
    <source>
        <dbReference type="ARBA" id="ARBA00021549"/>
    </source>
</evidence>
<dbReference type="InterPro" id="IPR002416">
    <property type="entry name" value="T2SS_protein-GspH"/>
</dbReference>
<comment type="subcellular location">
    <subcellularLocation>
        <location evidence="1">Cell inner membrane</location>
        <topology evidence="1">Single-pass membrane protein</topology>
    </subcellularLocation>
</comment>
<dbReference type="AlphaFoldDB" id="A0AA51RQR5"/>
<evidence type="ECO:0000256" key="6">
    <source>
        <dbReference type="ARBA" id="ARBA00022692"/>
    </source>
</evidence>
<dbReference type="SUPFAM" id="SSF54523">
    <property type="entry name" value="Pili subunits"/>
    <property type="match status" value="1"/>
</dbReference>
<dbReference type="InterPro" id="IPR049875">
    <property type="entry name" value="TypeII_GspH"/>
</dbReference>
<dbReference type="PROSITE" id="PS00409">
    <property type="entry name" value="PROKAR_NTER_METHYL"/>
    <property type="match status" value="1"/>
</dbReference>
<dbReference type="NCBIfam" id="TIGR01708">
    <property type="entry name" value="typeII_sec_gspH"/>
    <property type="match status" value="1"/>
</dbReference>
<reference evidence="11 12" key="1">
    <citation type="submission" date="2023-08" db="EMBL/GenBank/DDBJ databases">
        <title>Pleionea litopenaei sp. nov., isolated from stomach of juvenile Litopenaeus vannamei.</title>
        <authorList>
            <person name="Rho A.M."/>
            <person name="Hwang C.Y."/>
        </authorList>
    </citation>
    <scope>NUCLEOTIDE SEQUENCE [LARGE SCALE GENOMIC DNA]</scope>
    <source>
        <strain evidence="11 12">HL-JVS1</strain>
    </source>
</reference>
<dbReference type="Pfam" id="PF07963">
    <property type="entry name" value="N_methyl"/>
    <property type="match status" value="1"/>
</dbReference>
<name>A0AA51RQR5_9GAMM</name>
<keyword evidence="4" id="KW-0488">Methylation</keyword>
<evidence type="ECO:0000313" key="11">
    <source>
        <dbReference type="EMBL" id="WMS85799.1"/>
    </source>
</evidence>
<sequence length="213" mass="24483">MTKSNKIMKINARLDSRGFSLLEILIALVIAGVLVSVAALSFGDDRKSELETNAKRFYALVKQAQDETLLRGIDIGIRVEEQKYWFYLFDPENEKWLPIEDDEFFTEKEIPETLEVKLLVDGSTLFSEDEDDVDIFEKDVNIFEEEDEKPIEPPQIFILSSGEMNDFKFAIGWVDDDPQYYLVTGTMLGEVQLSDAMSGNLREEVKEDDFLNL</sequence>
<dbReference type="EMBL" id="CP133548">
    <property type="protein sequence ID" value="WMS85799.1"/>
    <property type="molecule type" value="Genomic_DNA"/>
</dbReference>
<keyword evidence="8 10" id="KW-0472">Membrane</keyword>
<evidence type="ECO:0000256" key="1">
    <source>
        <dbReference type="ARBA" id="ARBA00004377"/>
    </source>
</evidence>
<dbReference type="GO" id="GO:0005886">
    <property type="term" value="C:plasma membrane"/>
    <property type="evidence" value="ECO:0007669"/>
    <property type="project" value="UniProtKB-SubCell"/>
</dbReference>
<gene>
    <name evidence="11" type="primary">gspH</name>
    <name evidence="11" type="ORF">Q9312_11285</name>
</gene>
<accession>A0AA51RQR5</accession>
<dbReference type="GO" id="GO:0015628">
    <property type="term" value="P:protein secretion by the type II secretion system"/>
    <property type="evidence" value="ECO:0007669"/>
    <property type="project" value="InterPro"/>
</dbReference>
<protein>
    <recommendedName>
        <fullName evidence="2">Type II secretion system protein H</fullName>
    </recommendedName>
    <alternativeName>
        <fullName evidence="9">General secretion pathway protein H</fullName>
    </alternativeName>
</protein>
<evidence type="ECO:0000256" key="4">
    <source>
        <dbReference type="ARBA" id="ARBA00022481"/>
    </source>
</evidence>
<dbReference type="NCBIfam" id="TIGR02532">
    <property type="entry name" value="IV_pilin_GFxxxE"/>
    <property type="match status" value="1"/>
</dbReference>
<organism evidence="11 12">
    <name type="scientific">Pleionea litopenaei</name>
    <dbReference type="NCBI Taxonomy" id="3070815"/>
    <lineage>
        <taxon>Bacteria</taxon>
        <taxon>Pseudomonadati</taxon>
        <taxon>Pseudomonadota</taxon>
        <taxon>Gammaproteobacteria</taxon>
        <taxon>Oceanospirillales</taxon>
        <taxon>Pleioneaceae</taxon>
        <taxon>Pleionea</taxon>
    </lineage>
</organism>